<evidence type="ECO:0000256" key="4">
    <source>
        <dbReference type="ARBA" id="ARBA00023163"/>
    </source>
</evidence>
<dbReference type="InterPro" id="IPR036390">
    <property type="entry name" value="WH_DNA-bd_sf"/>
</dbReference>
<dbReference type="SUPFAM" id="SSF46785">
    <property type="entry name" value="Winged helix' DNA-binding domain"/>
    <property type="match status" value="1"/>
</dbReference>
<dbReference type="RefSeq" id="WP_031576912.1">
    <property type="nucleotide sequence ID" value="NZ_FNDZ01000007.1"/>
</dbReference>
<gene>
    <name evidence="5" type="ORF">SAMN05421804_10726</name>
</gene>
<evidence type="ECO:0000256" key="3">
    <source>
        <dbReference type="ARBA" id="ARBA00023125"/>
    </source>
</evidence>
<dbReference type="GO" id="GO:0045892">
    <property type="term" value="P:negative regulation of DNA-templated transcription"/>
    <property type="evidence" value="ECO:0007669"/>
    <property type="project" value="InterPro"/>
</dbReference>
<name>A0A1G8QPQ9_9CLOT</name>
<dbReference type="GO" id="GO:0003677">
    <property type="term" value="F:DNA binding"/>
    <property type="evidence" value="ECO:0007669"/>
    <property type="project" value="UniProtKB-KW"/>
</dbReference>
<evidence type="ECO:0000313" key="5">
    <source>
        <dbReference type="EMBL" id="SDJ06641.1"/>
    </source>
</evidence>
<dbReference type="EMBL" id="FNDZ01000007">
    <property type="protein sequence ID" value="SDJ06641.1"/>
    <property type="molecule type" value="Genomic_DNA"/>
</dbReference>
<proteinExistence type="inferred from homology"/>
<accession>A0A1G8QPQ9</accession>
<protein>
    <submittedName>
        <fullName evidence="5">Predicted transcriptional regulator</fullName>
    </submittedName>
</protein>
<organism evidence="5 6">
    <name type="scientific">Proteiniclasticum ruminis</name>
    <dbReference type="NCBI Taxonomy" id="398199"/>
    <lineage>
        <taxon>Bacteria</taxon>
        <taxon>Bacillati</taxon>
        <taxon>Bacillota</taxon>
        <taxon>Clostridia</taxon>
        <taxon>Eubacteriales</taxon>
        <taxon>Clostridiaceae</taxon>
        <taxon>Proteiniclasticum</taxon>
    </lineage>
</organism>
<dbReference type="AlphaFoldDB" id="A0A1G8QPQ9"/>
<evidence type="ECO:0000256" key="2">
    <source>
        <dbReference type="ARBA" id="ARBA00023015"/>
    </source>
</evidence>
<dbReference type="Pfam" id="PF03965">
    <property type="entry name" value="Penicillinase_R"/>
    <property type="match status" value="1"/>
</dbReference>
<comment type="similarity">
    <text evidence="1">Belongs to the BlaI transcriptional regulatory family.</text>
</comment>
<dbReference type="Gene3D" id="1.10.10.10">
    <property type="entry name" value="Winged helix-like DNA-binding domain superfamily/Winged helix DNA-binding domain"/>
    <property type="match status" value="1"/>
</dbReference>
<dbReference type="Gene3D" id="1.10.4040.10">
    <property type="entry name" value="Penicillinase repressor domain"/>
    <property type="match status" value="1"/>
</dbReference>
<keyword evidence="2" id="KW-0805">Transcription regulation</keyword>
<keyword evidence="3" id="KW-0238">DNA-binding</keyword>
<dbReference type="Proteomes" id="UP000183255">
    <property type="component" value="Unassembled WGS sequence"/>
</dbReference>
<keyword evidence="4" id="KW-0804">Transcription</keyword>
<dbReference type="PIRSF" id="PIRSF019455">
    <property type="entry name" value="CopR_AtkY"/>
    <property type="match status" value="1"/>
</dbReference>
<sequence length="119" mass="13649">MSAYKLFEAEYNLMDIIWDHEPINSTELVKKAEDSLGWKKSTTYTVLRKLAHKGFLRNEEATVSALVSREEALYAESKDFLDRFFQGSLPSFLASFTGEGKLSEKELAEIRKMMEEDNG</sequence>
<dbReference type="InterPro" id="IPR005650">
    <property type="entry name" value="BlaI_family"/>
</dbReference>
<evidence type="ECO:0000313" key="6">
    <source>
        <dbReference type="Proteomes" id="UP000183255"/>
    </source>
</evidence>
<dbReference type="InterPro" id="IPR036388">
    <property type="entry name" value="WH-like_DNA-bd_sf"/>
</dbReference>
<reference evidence="5 6" key="1">
    <citation type="submission" date="2016-10" db="EMBL/GenBank/DDBJ databases">
        <authorList>
            <person name="de Groot N.N."/>
        </authorList>
    </citation>
    <scope>NUCLEOTIDE SEQUENCE [LARGE SCALE GENOMIC DNA]</scope>
    <source>
        <strain evidence="5 6">CGMCC 1.5058</strain>
    </source>
</reference>
<evidence type="ECO:0000256" key="1">
    <source>
        <dbReference type="ARBA" id="ARBA00011046"/>
    </source>
</evidence>